<dbReference type="Pfam" id="PF12706">
    <property type="entry name" value="Lactamase_B_2"/>
    <property type="match status" value="1"/>
</dbReference>
<gene>
    <name evidence="2" type="ORF">DYB25_003060</name>
</gene>
<accession>A0A397AYR4</accession>
<dbReference type="EMBL" id="QUTA01006561">
    <property type="protein sequence ID" value="RHY10601.1"/>
    <property type="molecule type" value="Genomic_DNA"/>
</dbReference>
<dbReference type="GO" id="GO:0005737">
    <property type="term" value="C:cytoplasm"/>
    <property type="evidence" value="ECO:0007669"/>
    <property type="project" value="TreeGrafter"/>
</dbReference>
<evidence type="ECO:0000259" key="1">
    <source>
        <dbReference type="Pfam" id="PF12706"/>
    </source>
</evidence>
<comment type="caution">
    <text evidence="2">The sequence shown here is derived from an EMBL/GenBank/DDBJ whole genome shotgun (WGS) entry which is preliminary data.</text>
</comment>
<dbReference type="PANTHER" id="PTHR15032:SF4">
    <property type="entry name" value="N-ACYL-PHOSPHATIDYLETHANOLAMINE-HYDROLYZING PHOSPHOLIPASE D"/>
    <property type="match status" value="1"/>
</dbReference>
<reference evidence="2 3" key="1">
    <citation type="submission" date="2018-08" db="EMBL/GenBank/DDBJ databases">
        <title>Aphanomyces genome sequencing and annotation.</title>
        <authorList>
            <person name="Minardi D."/>
            <person name="Oidtmann B."/>
            <person name="Van Der Giezen M."/>
            <person name="Studholme D.J."/>
        </authorList>
    </citation>
    <scope>NUCLEOTIDE SEQUENCE [LARGE SCALE GENOMIC DNA]</scope>
    <source>
        <strain evidence="2 3">Yx</strain>
    </source>
</reference>
<dbReference type="GO" id="GO:0070290">
    <property type="term" value="F:N-acylphosphatidylethanolamine-specific phospholipase D activity"/>
    <property type="evidence" value="ECO:0007669"/>
    <property type="project" value="TreeGrafter"/>
</dbReference>
<evidence type="ECO:0000313" key="2">
    <source>
        <dbReference type="EMBL" id="RHY10601.1"/>
    </source>
</evidence>
<dbReference type="Gene3D" id="3.60.15.10">
    <property type="entry name" value="Ribonuclease Z/Hydroxyacylglutathione hydrolase-like"/>
    <property type="match status" value="1"/>
</dbReference>
<evidence type="ECO:0000313" key="3">
    <source>
        <dbReference type="Proteomes" id="UP000266239"/>
    </source>
</evidence>
<feature type="domain" description="Metallo-beta-lactamase" evidence="1">
    <location>
        <begin position="141"/>
        <end position="341"/>
    </location>
</feature>
<proteinExistence type="predicted"/>
<dbReference type="PANTHER" id="PTHR15032">
    <property type="entry name" value="N-ACYL-PHOSPHATIDYLETHANOLAMINE-HYDROLYZING PHOSPHOLIPASE D"/>
    <property type="match status" value="1"/>
</dbReference>
<dbReference type="InterPro" id="IPR001279">
    <property type="entry name" value="Metallo-B-lactamas"/>
</dbReference>
<protein>
    <recommendedName>
        <fullName evidence="1">Metallo-beta-lactamase domain-containing protein</fullName>
    </recommendedName>
</protein>
<dbReference type="VEuPathDB" id="FungiDB:H257_08582"/>
<dbReference type="AlphaFoldDB" id="A0A397AYR4"/>
<sequence>MLVVRSAFSHALFPCLNRQKRATAPSAFQILHRRNASSANAPPASQLDIDLQPAARDASGRFPVTASGPRFRDLAKWWLTAKEETGPRVPTDAAELDRTLPVLTPDFSVPIAPGHARLTWLGHASVLLEVPVPGHDKPFVVLTDPVFTDRCSPSQYFGPTRYRPAPVAVTDLPPVDVVLISHNHYDHLEEVTLAQLHAAQPANISYFTPLGNAKWIAEAGIPITSIHEQNWWDISSTSFPFEVGCVPANHWSKRGFFDRNVALWGGFVVRGLGGSFYFAGDTATGSVFDAIGYKYGPQSVSAIPIGAYAPRHLFRDQHCDVAEAIQIHDQVQSAASVGVHWGTWVLTGEYYLEPKQQLAKQMAQTSQPESFTTVHHGQSKVVKWVLEDKSKSS</sequence>
<organism evidence="2 3">
    <name type="scientific">Aphanomyces astaci</name>
    <name type="common">Crayfish plague agent</name>
    <dbReference type="NCBI Taxonomy" id="112090"/>
    <lineage>
        <taxon>Eukaryota</taxon>
        <taxon>Sar</taxon>
        <taxon>Stramenopiles</taxon>
        <taxon>Oomycota</taxon>
        <taxon>Saprolegniomycetes</taxon>
        <taxon>Saprolegniales</taxon>
        <taxon>Verrucalvaceae</taxon>
        <taxon>Aphanomyces</taxon>
    </lineage>
</organism>
<dbReference type="GO" id="GO:0070292">
    <property type="term" value="P:N-acylphosphatidylethanolamine metabolic process"/>
    <property type="evidence" value="ECO:0007669"/>
    <property type="project" value="TreeGrafter"/>
</dbReference>
<dbReference type="SUPFAM" id="SSF56281">
    <property type="entry name" value="Metallo-hydrolase/oxidoreductase"/>
    <property type="match status" value="1"/>
</dbReference>
<dbReference type="Proteomes" id="UP000266239">
    <property type="component" value="Unassembled WGS sequence"/>
</dbReference>
<dbReference type="GO" id="GO:0070291">
    <property type="term" value="P:N-acylethanolamine metabolic process"/>
    <property type="evidence" value="ECO:0007669"/>
    <property type="project" value="TreeGrafter"/>
</dbReference>
<name>A0A397AYR4_APHAT</name>
<dbReference type="InterPro" id="IPR036866">
    <property type="entry name" value="RibonucZ/Hydroxyglut_hydro"/>
</dbReference>